<dbReference type="PANTHER" id="PTHR37835:SF1">
    <property type="entry name" value="ALPHA-CLOSTRIPAIN"/>
    <property type="match status" value="1"/>
</dbReference>
<dbReference type="InterPro" id="IPR013783">
    <property type="entry name" value="Ig-like_fold"/>
</dbReference>
<reference evidence="3" key="1">
    <citation type="journal article" date="2019" name="bioRxiv">
        <title>Genome diversification in globally distributed novel marine Proteobacteria is linked to environmental adaptation.</title>
        <authorList>
            <person name="Zhou Z."/>
            <person name="Tran P.Q."/>
            <person name="Kieft K."/>
            <person name="Anantharaman K."/>
        </authorList>
    </citation>
    <scope>NUCLEOTIDE SEQUENCE [LARGE SCALE GENOMIC DNA]</scope>
</reference>
<proteinExistence type="predicted"/>
<evidence type="ECO:0000313" key="2">
    <source>
        <dbReference type="EMBL" id="HIF37263.1"/>
    </source>
</evidence>
<comment type="caution">
    <text evidence="2">The sequence shown here is derived from an EMBL/GenBank/DDBJ whole genome shotgun (WGS) entry which is preliminary data.</text>
</comment>
<evidence type="ECO:0000256" key="1">
    <source>
        <dbReference type="SAM" id="Phobius"/>
    </source>
</evidence>
<evidence type="ECO:0000313" key="3">
    <source>
        <dbReference type="Proteomes" id="UP000585802"/>
    </source>
</evidence>
<gene>
    <name evidence="2" type="ORF">EYQ70_02490</name>
</gene>
<protein>
    <submittedName>
        <fullName evidence="2">Uncharacterized protein</fullName>
    </submittedName>
</protein>
<dbReference type="InterPro" id="IPR005077">
    <property type="entry name" value="Peptidase_C11"/>
</dbReference>
<keyword evidence="1" id="KW-1133">Transmembrane helix</keyword>
<dbReference type="AlphaFoldDB" id="A0A7J4GRK0"/>
<organism evidence="2 3">
    <name type="scientific">Marine Group III euryarchaeote</name>
    <dbReference type="NCBI Taxonomy" id="2173149"/>
    <lineage>
        <taxon>Archaea</taxon>
        <taxon>Methanobacteriati</taxon>
        <taxon>Thermoplasmatota</taxon>
        <taxon>Thermoplasmata</taxon>
        <taxon>Candidatus Thermoprofundales</taxon>
    </lineage>
</organism>
<dbReference type="PANTHER" id="PTHR37835">
    <property type="entry name" value="ALPHA-CLOSTRIPAIN"/>
    <property type="match status" value="1"/>
</dbReference>
<dbReference type="Gene3D" id="3.40.50.11970">
    <property type="match status" value="1"/>
</dbReference>
<dbReference type="Pfam" id="PF03415">
    <property type="entry name" value="Peptidase_C11"/>
    <property type="match status" value="1"/>
</dbReference>
<keyword evidence="1" id="KW-0472">Membrane</keyword>
<keyword evidence="1" id="KW-0812">Transmembrane</keyword>
<dbReference type="Gene3D" id="2.60.40.10">
    <property type="entry name" value="Immunoglobulins"/>
    <property type="match status" value="1"/>
</dbReference>
<accession>A0A7J4GRK0</accession>
<dbReference type="Proteomes" id="UP000585802">
    <property type="component" value="Unassembled WGS sequence"/>
</dbReference>
<sequence length="849" mass="96804">MRRVTLYLLAIVLMFPGNPLSIAENEQEIPEWGFYVYMAGDNSLYEELDDDLNEMKMVGSNNDLEIVVLTDQVPQEDSHAYHVIQHGLEETPLQDINASWSNELDMGKGETLRDFMIWATTEYPAEKKILVIWNHGSGWEKVAEDRDSHLTVPEIRESIEQYREETGDSKLTMIGFDACLMGMFEIAYELKDQTEMVHGSEAYEPLEGWTYNHLLYKLDKNLTNEELAQNVVYDYIESYRNGSVYTSYSVTAAVIDTSKLENLWNDLENFSSELNSILPIYRDKISYSRDNTQRYDQNPNYRDLYDLTLNIENQIPMADSKYYSEKLQDSIDSAIMAEDHWQKPEKMSVDRAHGLTIYFPNEGIKTGYGDLRISQNSWYEFIENFEMGRNSEASFNTLYTSSVDTGTGHNDSVLINGNYNGNASEIKVRLVNSDGKVMNTYDGLVNNGIISNIFLQPTKSGNYSLEIGLYGDSGFLEDHYINNNLFINLQLPDLVANKPKIMIEDEKGDSYQVKNIQNGDIFWIEGDIQNVGTVSSENVTVLVNDNGVEKQFHFTKIEPNQIKTWNISSNASFSGEYNIEVELWSEDQFEIDPENNYTSFSFMIFDKIGHGYQVNTENKNILEIETNEKGEYEFPWLESYIIINNLEPQSWDYISIEATLPDNWTFESEDFLHISQETSMLVKIKPPLGTETGEYSINLNLIDRNGLQAGTGTVTVNVPQYYGVGIRAENIGDEVNIIIQNNGNGRDNFKLEKSLEEGLILYLTETYLELEAFDEIKIKGIGIQGNESKSYEALFVVKSIGNQNISAEITLVINNINIAGIEDRGTISVILAGIGIIGIIYLIYQRRVE</sequence>
<feature type="transmembrane region" description="Helical" evidence="1">
    <location>
        <begin position="825"/>
        <end position="844"/>
    </location>
</feature>
<dbReference type="EMBL" id="DUCX01000038">
    <property type="protein sequence ID" value="HIF37263.1"/>
    <property type="molecule type" value="Genomic_DNA"/>
</dbReference>
<name>A0A7J4GRK0_9ARCH</name>